<dbReference type="SMART" id="SM00279">
    <property type="entry name" value="HhH2"/>
    <property type="match status" value="1"/>
</dbReference>
<comment type="similarity">
    <text evidence="1 13">Belongs to the DNA polymerase type-A family.</text>
</comment>
<dbReference type="EMBL" id="LACI01000653">
    <property type="protein sequence ID" value="KJU86317.1"/>
    <property type="molecule type" value="Genomic_DNA"/>
</dbReference>
<keyword evidence="8 13" id="KW-0239">DNA-directed DNA polymerase</keyword>
<dbReference type="GO" id="GO:0003677">
    <property type="term" value="F:DNA binding"/>
    <property type="evidence" value="ECO:0007669"/>
    <property type="project" value="UniProtKB-UniRule"/>
</dbReference>
<organism evidence="16 17">
    <name type="scientific">Candidatus Magnetobacterium bavaricum</name>
    <dbReference type="NCBI Taxonomy" id="29290"/>
    <lineage>
        <taxon>Bacteria</taxon>
        <taxon>Pseudomonadati</taxon>
        <taxon>Nitrospirota</taxon>
        <taxon>Thermodesulfovibrionia</taxon>
        <taxon>Thermodesulfovibrionales</taxon>
        <taxon>Candidatus Magnetobacteriaceae</taxon>
        <taxon>Candidatus Magnetobacterium</taxon>
    </lineage>
</organism>
<evidence type="ECO:0000256" key="12">
    <source>
        <dbReference type="NCBIfam" id="TIGR00593"/>
    </source>
</evidence>
<dbReference type="PRINTS" id="PR00868">
    <property type="entry name" value="DNAPOLI"/>
</dbReference>
<keyword evidence="9 13" id="KW-0238">DNA-binding</keyword>
<evidence type="ECO:0000256" key="2">
    <source>
        <dbReference type="ARBA" id="ARBA00012417"/>
    </source>
</evidence>
<dbReference type="SUPFAM" id="SSF47807">
    <property type="entry name" value="5' to 3' exonuclease, C-terminal subdomain"/>
    <property type="match status" value="1"/>
</dbReference>
<dbReference type="Gene3D" id="3.40.50.1010">
    <property type="entry name" value="5'-nuclease"/>
    <property type="match status" value="1"/>
</dbReference>
<evidence type="ECO:0000256" key="7">
    <source>
        <dbReference type="ARBA" id="ARBA00022763"/>
    </source>
</evidence>
<keyword evidence="13" id="KW-0540">Nuclease</keyword>
<dbReference type="FunFam" id="1.10.150.20:FF:000003">
    <property type="entry name" value="DNA polymerase I"/>
    <property type="match status" value="1"/>
</dbReference>
<evidence type="ECO:0000256" key="8">
    <source>
        <dbReference type="ARBA" id="ARBA00022932"/>
    </source>
</evidence>
<dbReference type="NCBIfam" id="TIGR00593">
    <property type="entry name" value="pola"/>
    <property type="match status" value="1"/>
</dbReference>
<name>A0A0F3GWU5_9BACT</name>
<dbReference type="CDD" id="cd09898">
    <property type="entry name" value="H3TH_53EXO"/>
    <property type="match status" value="1"/>
</dbReference>
<evidence type="ECO:0000256" key="5">
    <source>
        <dbReference type="ARBA" id="ARBA00022695"/>
    </source>
</evidence>
<evidence type="ECO:0000256" key="1">
    <source>
        <dbReference type="ARBA" id="ARBA00007705"/>
    </source>
</evidence>
<dbReference type="CDD" id="cd09859">
    <property type="entry name" value="PIN_53EXO"/>
    <property type="match status" value="1"/>
</dbReference>
<dbReference type="Pfam" id="PF01367">
    <property type="entry name" value="5_3_exonuc"/>
    <property type="match status" value="1"/>
</dbReference>
<dbReference type="AlphaFoldDB" id="A0A0F3GWU5"/>
<keyword evidence="10 13" id="KW-0234">DNA repair</keyword>
<reference evidence="16 17" key="1">
    <citation type="submission" date="2015-02" db="EMBL/GenBank/DDBJ databases">
        <title>Single-cell genomics of uncultivated deep-branching MTB reveals a conserved set of magnetosome genes.</title>
        <authorList>
            <person name="Kolinko S."/>
            <person name="Richter M."/>
            <person name="Glockner F.O."/>
            <person name="Brachmann A."/>
            <person name="Schuler D."/>
        </authorList>
    </citation>
    <scope>NUCLEOTIDE SEQUENCE [LARGE SCALE GENOMIC DNA]</scope>
    <source>
        <strain evidence="16">TM-1</strain>
    </source>
</reference>
<evidence type="ECO:0000259" key="15">
    <source>
        <dbReference type="SMART" id="SM00482"/>
    </source>
</evidence>
<dbReference type="Gene3D" id="3.30.70.370">
    <property type="match status" value="1"/>
</dbReference>
<dbReference type="SMART" id="SM00482">
    <property type="entry name" value="POLAc"/>
    <property type="match status" value="1"/>
</dbReference>
<dbReference type="InterPro" id="IPR036397">
    <property type="entry name" value="RNaseH_sf"/>
</dbReference>
<proteinExistence type="inferred from homology"/>
<dbReference type="Gene3D" id="3.30.420.10">
    <property type="entry name" value="Ribonuclease H-like superfamily/Ribonuclease H"/>
    <property type="match status" value="1"/>
</dbReference>
<dbReference type="CDD" id="cd06140">
    <property type="entry name" value="DNA_polA_I_Bacillus_like_exo"/>
    <property type="match status" value="1"/>
</dbReference>
<evidence type="ECO:0000313" key="16">
    <source>
        <dbReference type="EMBL" id="KJU86317.1"/>
    </source>
</evidence>
<dbReference type="Gene3D" id="1.20.1060.10">
    <property type="entry name" value="Taq DNA Polymerase, Chain T, domain 4"/>
    <property type="match status" value="1"/>
</dbReference>
<evidence type="ECO:0000259" key="14">
    <source>
        <dbReference type="SMART" id="SM00475"/>
    </source>
</evidence>
<feature type="domain" description="5'-3' exonuclease" evidence="14">
    <location>
        <begin position="1"/>
        <end position="256"/>
    </location>
</feature>
<comment type="function">
    <text evidence="13">In addition to polymerase activity, this DNA polymerase exhibits 5'-3' exonuclease activity.</text>
</comment>
<dbReference type="InterPro" id="IPR019760">
    <property type="entry name" value="DNA-dir_DNA_pol_A_CS"/>
</dbReference>
<dbReference type="FunFam" id="1.20.1060.10:FF:000001">
    <property type="entry name" value="DNA polymerase I"/>
    <property type="match status" value="1"/>
</dbReference>
<dbReference type="InterPro" id="IPR020046">
    <property type="entry name" value="5-3_exonucl_a-hlix_arch_N"/>
</dbReference>
<dbReference type="PATRIC" id="fig|29290.4.peg.1994"/>
<dbReference type="Pfam" id="PF00476">
    <property type="entry name" value="DNA_pol_A"/>
    <property type="match status" value="1"/>
</dbReference>
<evidence type="ECO:0000256" key="9">
    <source>
        <dbReference type="ARBA" id="ARBA00023125"/>
    </source>
</evidence>
<dbReference type="InterPro" id="IPR002421">
    <property type="entry name" value="5-3_exonuclease"/>
</dbReference>
<dbReference type="PANTHER" id="PTHR10133:SF27">
    <property type="entry name" value="DNA POLYMERASE NU"/>
    <property type="match status" value="1"/>
</dbReference>
<evidence type="ECO:0000256" key="6">
    <source>
        <dbReference type="ARBA" id="ARBA00022705"/>
    </source>
</evidence>
<keyword evidence="17" id="KW-1185">Reference proteome</keyword>
<dbReference type="Gene3D" id="1.10.150.20">
    <property type="entry name" value="5' to 3' exonuclease, C-terminal subdomain"/>
    <property type="match status" value="2"/>
</dbReference>
<dbReference type="InterPro" id="IPR036279">
    <property type="entry name" value="5-3_exonuclease_C_sf"/>
</dbReference>
<evidence type="ECO:0000256" key="13">
    <source>
        <dbReference type="RuleBase" id="RU004460"/>
    </source>
</evidence>
<keyword evidence="5 13" id="KW-0548">Nucleotidyltransferase</keyword>
<dbReference type="InterPro" id="IPR002298">
    <property type="entry name" value="DNA_polymerase_A"/>
</dbReference>
<dbReference type="InterPro" id="IPR029060">
    <property type="entry name" value="PIN-like_dom_sf"/>
</dbReference>
<dbReference type="PANTHER" id="PTHR10133">
    <property type="entry name" value="DNA POLYMERASE I"/>
    <property type="match status" value="1"/>
</dbReference>
<dbReference type="Pfam" id="PF02739">
    <property type="entry name" value="5_3_exonuc_N"/>
    <property type="match status" value="1"/>
</dbReference>
<dbReference type="FunFam" id="1.10.150.20:FF:000002">
    <property type="entry name" value="DNA polymerase I"/>
    <property type="match status" value="1"/>
</dbReference>
<dbReference type="Proteomes" id="UP000033423">
    <property type="component" value="Unassembled WGS sequence"/>
</dbReference>
<evidence type="ECO:0000313" key="17">
    <source>
        <dbReference type="Proteomes" id="UP000033423"/>
    </source>
</evidence>
<dbReference type="InterPro" id="IPR054690">
    <property type="entry name" value="DNA_polI_exonuclease"/>
</dbReference>
<dbReference type="GO" id="GO:0006302">
    <property type="term" value="P:double-strand break repair"/>
    <property type="evidence" value="ECO:0007669"/>
    <property type="project" value="TreeGrafter"/>
</dbReference>
<gene>
    <name evidence="13" type="primary">polA</name>
    <name evidence="16" type="ORF">MBAV_001506</name>
</gene>
<dbReference type="GO" id="GO:0008409">
    <property type="term" value="F:5'-3' exonuclease activity"/>
    <property type="evidence" value="ECO:0007669"/>
    <property type="project" value="UniProtKB-UniRule"/>
</dbReference>
<keyword evidence="13" id="KW-0378">Hydrolase</keyword>
<dbReference type="SUPFAM" id="SSF88723">
    <property type="entry name" value="PIN domain-like"/>
    <property type="match status" value="1"/>
</dbReference>
<sequence>MSLYLVDGTANIYRAFFAIRDLSNSKGFPTNAIYGFVNMLFKLIKGRNANAIAVAFDSAQPTQRHRLYPAYKAQRPHPPDELIAQLAPIRDILQALDVKTFAIPGVEADDILATVARRVAAEGSTVYIVSSDKDLLQVLAPRISIYDPVKDVELDVQHVLRRFGLPPGRVPEVMALTGDTSDNIPGVKGVGEKTAIELMRQFSSLDELIDNPSRIANSRIRRLISDNIDNIRLSKQLVTIDTDLPMEIDVDGLFAERTPNRSRLLALFTEYEFSSFLRFIPPAKDAADPQDVIEVITGIEGIGLLEASALQIVSLRVSTDAGNNPTAIALAVDDKTGYYASLDSPDDRRRAGDILNPLLGTTPKVGHGIKSALHALARVGINTGGYLYDTMIASYLLNPNKEEHRLGDIFTEYLSYDPGTGVNTVRTLAEEAVVNIRVKDALFGRLGQAGLLDIYNEIEMPLVYVLKDMEVNGIKIDTALISDLSTQIGRQMASIERRIHMLAGEEFNINSPKQLSEVLFTRLKLQPQRKIKTGYSTDNAVLEALALKHELPAEIIEFRGLAKLKNTYLDTLATHVHPETGRLHTTFNQTATATGRLSSSEPNLQSIPVAGNWGQRIRGAFVAGAGNYILSADYSQIELRVLAHLSADPSLVDAFVMGQDVHDGTARSVFNVHSGAVTADMRRIAKTINFGIIYGISPHGLSEALKISHEESRRYIEAFFQRHDGVRSYIDRVIEETRQRGYAVTIKGRVRPISDLNSSNHNRRTQAERLAINTPVQGSAADIIKVAMINVHNALIASNLKARMILQVHDELLFEVPEAEVEVLRALVVQQMEAAVALSVPLRVDVGVGPNWAEAHR</sequence>
<dbReference type="SUPFAM" id="SSF56672">
    <property type="entry name" value="DNA/RNA polymerases"/>
    <property type="match status" value="1"/>
</dbReference>
<dbReference type="InterPro" id="IPR001098">
    <property type="entry name" value="DNA-dir_DNA_pol_A_palm_dom"/>
</dbReference>
<dbReference type="InterPro" id="IPR043502">
    <property type="entry name" value="DNA/RNA_pol_sf"/>
</dbReference>
<dbReference type="SMART" id="SM00475">
    <property type="entry name" value="53EXOc"/>
    <property type="match status" value="1"/>
</dbReference>
<dbReference type="NCBIfam" id="NF004397">
    <property type="entry name" value="PRK05755.1"/>
    <property type="match status" value="1"/>
</dbReference>
<dbReference type="SUPFAM" id="SSF53098">
    <property type="entry name" value="Ribonuclease H-like"/>
    <property type="match status" value="1"/>
</dbReference>
<feature type="domain" description="DNA-directed DNA polymerase family A palm" evidence="15">
    <location>
        <begin position="614"/>
        <end position="820"/>
    </location>
</feature>
<dbReference type="CDD" id="cd08637">
    <property type="entry name" value="DNA_pol_A_pol_I_C"/>
    <property type="match status" value="1"/>
</dbReference>
<evidence type="ECO:0000256" key="10">
    <source>
        <dbReference type="ARBA" id="ARBA00023204"/>
    </source>
</evidence>
<comment type="catalytic activity">
    <reaction evidence="11 13">
        <text>DNA(n) + a 2'-deoxyribonucleoside 5'-triphosphate = DNA(n+1) + diphosphate</text>
        <dbReference type="Rhea" id="RHEA:22508"/>
        <dbReference type="Rhea" id="RHEA-COMP:17339"/>
        <dbReference type="Rhea" id="RHEA-COMP:17340"/>
        <dbReference type="ChEBI" id="CHEBI:33019"/>
        <dbReference type="ChEBI" id="CHEBI:61560"/>
        <dbReference type="ChEBI" id="CHEBI:173112"/>
        <dbReference type="EC" id="2.7.7.7"/>
    </reaction>
</comment>
<dbReference type="GO" id="GO:0006261">
    <property type="term" value="P:DNA-templated DNA replication"/>
    <property type="evidence" value="ECO:0007669"/>
    <property type="project" value="UniProtKB-UniRule"/>
</dbReference>
<evidence type="ECO:0000256" key="11">
    <source>
        <dbReference type="ARBA" id="ARBA00049244"/>
    </source>
</evidence>
<comment type="caution">
    <text evidence="16">The sequence shown here is derived from an EMBL/GenBank/DDBJ whole genome shotgun (WGS) entry which is preliminary data.</text>
</comment>
<dbReference type="InterPro" id="IPR018320">
    <property type="entry name" value="DNA_polymerase_1"/>
</dbReference>
<dbReference type="EC" id="2.7.7.7" evidence="2 12"/>
<evidence type="ECO:0000256" key="4">
    <source>
        <dbReference type="ARBA" id="ARBA00022679"/>
    </source>
</evidence>
<keyword evidence="13" id="KW-0269">Exonuclease</keyword>
<evidence type="ECO:0000256" key="3">
    <source>
        <dbReference type="ARBA" id="ARBA00020311"/>
    </source>
</evidence>
<accession>A0A0F3GWU5</accession>
<keyword evidence="6 13" id="KW-0235">DNA replication</keyword>
<keyword evidence="4 13" id="KW-0808">Transferase</keyword>
<protein>
    <recommendedName>
        <fullName evidence="3 12">DNA polymerase I</fullName>
        <ecNumber evidence="2 12">2.7.7.7</ecNumber>
    </recommendedName>
</protein>
<dbReference type="InterPro" id="IPR012337">
    <property type="entry name" value="RNaseH-like_sf"/>
</dbReference>
<keyword evidence="7 13" id="KW-0227">DNA damage</keyword>
<dbReference type="PROSITE" id="PS00447">
    <property type="entry name" value="DNA_POLYMERASE_A"/>
    <property type="match status" value="1"/>
</dbReference>
<dbReference type="InterPro" id="IPR008918">
    <property type="entry name" value="HhH2"/>
</dbReference>
<dbReference type="Pfam" id="PF22619">
    <property type="entry name" value="DNA_polI_exo1"/>
    <property type="match status" value="1"/>
</dbReference>
<dbReference type="GO" id="GO:0003887">
    <property type="term" value="F:DNA-directed DNA polymerase activity"/>
    <property type="evidence" value="ECO:0007669"/>
    <property type="project" value="UniProtKB-UniRule"/>
</dbReference>
<dbReference type="InterPro" id="IPR020045">
    <property type="entry name" value="DNA_polI_H3TH"/>
</dbReference>